<dbReference type="PANTHER" id="PTHR11559">
    <property type="entry name" value="CARBOXYLESTERASE"/>
    <property type="match status" value="1"/>
</dbReference>
<proteinExistence type="inferred from homology"/>
<dbReference type="EMBL" id="ML995490">
    <property type="protein sequence ID" value="KAF2140317.1"/>
    <property type="molecule type" value="Genomic_DNA"/>
</dbReference>
<dbReference type="InterPro" id="IPR050309">
    <property type="entry name" value="Type-B_Carboxylest/Lipase"/>
</dbReference>
<protein>
    <recommendedName>
        <fullName evidence="3">Carboxylic ester hydrolase</fullName>
        <ecNumber evidence="3">3.1.1.-</ecNumber>
    </recommendedName>
</protein>
<dbReference type="Proteomes" id="UP000799438">
    <property type="component" value="Unassembled WGS sequence"/>
</dbReference>
<dbReference type="Pfam" id="PF00135">
    <property type="entry name" value="COesterase"/>
    <property type="match status" value="1"/>
</dbReference>
<comment type="similarity">
    <text evidence="1 3">Belongs to the type-B carboxylesterase/lipase family.</text>
</comment>
<dbReference type="OrthoDB" id="408631at2759"/>
<gene>
    <name evidence="5" type="ORF">K452DRAFT_319823</name>
</gene>
<sequence length="533" mass="57390">MGVVADLLQKAACFAITTGALLKGDAGASCNGVPSALTSQGVVQGYLEDGTGNHVFLGVPFAASTAGQNRWRAPQSPKKSLDFYNATSYGQTCAQAGISSSLAAQGEDCLNLNIWAPASGNKLPVFVYIYGGAMVTGGSSNPQWQGSNFAQKDVIYVNFNYRESIFGAPHATELANGKVSQNFNILDVEAAIQWVHDNIQAFGGDNTKIVIGGHSSGGVMVDHYLWNNPNTFVAGAIEMSANAQSGPNYAPENVGIETIMADVSAATGQTITTLDQLRNVSIYDIESSTFNSTQNVWFAPIVDNITRWADLPARYKAGNFPKSLPMIVGNSDQEGAIFQYAYAAEVGDFDTWINTYDADLAFIPDEELLAAYNSSEFSSEKLMSADSYADARFWCATDYLLDLRASTNPTWAYRWFGNYDNVLPVPGLGPSHGSEVPFFHGGNQCFEAVSDVTDAEQKLADYMNDMLVAWIKNPSAGPGWDKATPVSGPLAKFGVEDSELETLIGDTADYNARCQNLYKKHYPSYPVVIDPTA</sequence>
<dbReference type="AlphaFoldDB" id="A0A6A6BBM4"/>
<evidence type="ECO:0000256" key="2">
    <source>
        <dbReference type="ARBA" id="ARBA00022801"/>
    </source>
</evidence>
<dbReference type="SUPFAM" id="SSF53474">
    <property type="entry name" value="alpha/beta-Hydrolases"/>
    <property type="match status" value="1"/>
</dbReference>
<dbReference type="GO" id="GO:0016787">
    <property type="term" value="F:hydrolase activity"/>
    <property type="evidence" value="ECO:0007669"/>
    <property type="project" value="UniProtKB-KW"/>
</dbReference>
<accession>A0A6A6BBM4</accession>
<dbReference type="InterPro" id="IPR029058">
    <property type="entry name" value="AB_hydrolase_fold"/>
</dbReference>
<dbReference type="PROSITE" id="PS00122">
    <property type="entry name" value="CARBOXYLESTERASE_B_1"/>
    <property type="match status" value="1"/>
</dbReference>
<dbReference type="InterPro" id="IPR019826">
    <property type="entry name" value="Carboxylesterase_B_AS"/>
</dbReference>
<evidence type="ECO:0000256" key="3">
    <source>
        <dbReference type="RuleBase" id="RU361235"/>
    </source>
</evidence>
<keyword evidence="2 3" id="KW-0378">Hydrolase</keyword>
<dbReference type="GeneID" id="54301763"/>
<evidence type="ECO:0000313" key="5">
    <source>
        <dbReference type="EMBL" id="KAF2140317.1"/>
    </source>
</evidence>
<dbReference type="RefSeq" id="XP_033396030.1">
    <property type="nucleotide sequence ID" value="XM_033544267.1"/>
</dbReference>
<evidence type="ECO:0000313" key="6">
    <source>
        <dbReference type="Proteomes" id="UP000799438"/>
    </source>
</evidence>
<feature type="domain" description="Carboxylesterase type B" evidence="4">
    <location>
        <begin position="36"/>
        <end position="491"/>
    </location>
</feature>
<dbReference type="Gene3D" id="3.40.50.1820">
    <property type="entry name" value="alpha/beta hydrolase"/>
    <property type="match status" value="1"/>
</dbReference>
<evidence type="ECO:0000256" key="1">
    <source>
        <dbReference type="ARBA" id="ARBA00005964"/>
    </source>
</evidence>
<name>A0A6A6BBM4_9PEZI</name>
<organism evidence="5 6">
    <name type="scientific">Aplosporella prunicola CBS 121167</name>
    <dbReference type="NCBI Taxonomy" id="1176127"/>
    <lineage>
        <taxon>Eukaryota</taxon>
        <taxon>Fungi</taxon>
        <taxon>Dikarya</taxon>
        <taxon>Ascomycota</taxon>
        <taxon>Pezizomycotina</taxon>
        <taxon>Dothideomycetes</taxon>
        <taxon>Dothideomycetes incertae sedis</taxon>
        <taxon>Botryosphaeriales</taxon>
        <taxon>Aplosporellaceae</taxon>
        <taxon>Aplosporella</taxon>
    </lineage>
</organism>
<keyword evidence="6" id="KW-1185">Reference proteome</keyword>
<evidence type="ECO:0000259" key="4">
    <source>
        <dbReference type="Pfam" id="PF00135"/>
    </source>
</evidence>
<reference evidence="5" key="1">
    <citation type="journal article" date="2020" name="Stud. Mycol.">
        <title>101 Dothideomycetes genomes: a test case for predicting lifestyles and emergence of pathogens.</title>
        <authorList>
            <person name="Haridas S."/>
            <person name="Albert R."/>
            <person name="Binder M."/>
            <person name="Bloem J."/>
            <person name="Labutti K."/>
            <person name="Salamov A."/>
            <person name="Andreopoulos B."/>
            <person name="Baker S."/>
            <person name="Barry K."/>
            <person name="Bills G."/>
            <person name="Bluhm B."/>
            <person name="Cannon C."/>
            <person name="Castanera R."/>
            <person name="Culley D."/>
            <person name="Daum C."/>
            <person name="Ezra D."/>
            <person name="Gonzalez J."/>
            <person name="Henrissat B."/>
            <person name="Kuo A."/>
            <person name="Liang C."/>
            <person name="Lipzen A."/>
            <person name="Lutzoni F."/>
            <person name="Magnuson J."/>
            <person name="Mondo S."/>
            <person name="Nolan M."/>
            <person name="Ohm R."/>
            <person name="Pangilinan J."/>
            <person name="Park H.-J."/>
            <person name="Ramirez L."/>
            <person name="Alfaro M."/>
            <person name="Sun H."/>
            <person name="Tritt A."/>
            <person name="Yoshinaga Y."/>
            <person name="Zwiers L.-H."/>
            <person name="Turgeon B."/>
            <person name="Goodwin S."/>
            <person name="Spatafora J."/>
            <person name="Crous P."/>
            <person name="Grigoriev I."/>
        </authorList>
    </citation>
    <scope>NUCLEOTIDE SEQUENCE</scope>
    <source>
        <strain evidence="5">CBS 121167</strain>
    </source>
</reference>
<dbReference type="InterPro" id="IPR002018">
    <property type="entry name" value="CarbesteraseB"/>
</dbReference>
<dbReference type="EC" id="3.1.1.-" evidence="3"/>